<dbReference type="AlphaFoldDB" id="A0A3P2AAJ9"/>
<dbReference type="GO" id="GO:0008320">
    <property type="term" value="F:protein transmembrane transporter activity"/>
    <property type="evidence" value="ECO:0007669"/>
    <property type="project" value="UniProtKB-UniRule"/>
</dbReference>
<dbReference type="HAMAP" id="MF_00422">
    <property type="entry name" value="SecE"/>
    <property type="match status" value="1"/>
</dbReference>
<dbReference type="GO" id="GO:0005886">
    <property type="term" value="C:plasma membrane"/>
    <property type="evidence" value="ECO:0007669"/>
    <property type="project" value="UniProtKB-SubCell"/>
</dbReference>
<dbReference type="STRING" id="1121352.GCA_000620925_02036"/>
<evidence type="ECO:0000256" key="6">
    <source>
        <dbReference type="ARBA" id="ARBA00022989"/>
    </source>
</evidence>
<dbReference type="EMBL" id="RQYC01000005">
    <property type="protein sequence ID" value="RRD90653.1"/>
    <property type="molecule type" value="Genomic_DNA"/>
</dbReference>
<comment type="caution">
    <text evidence="10">The sequence shown here is derived from an EMBL/GenBank/DDBJ whole genome shotgun (WGS) entry which is preliminary data.</text>
</comment>
<keyword evidence="11" id="KW-1185">Reference proteome</keyword>
<comment type="function">
    <text evidence="9">Essential subunit of the Sec protein translocation channel SecYEG. Clamps together the 2 halves of SecY. May contact the channel plug during translocation.</text>
</comment>
<dbReference type="Pfam" id="PF00584">
    <property type="entry name" value="SecE"/>
    <property type="match status" value="1"/>
</dbReference>
<comment type="subunit">
    <text evidence="9">Component of the Sec protein translocase complex. Heterotrimer consisting of SecY, SecE and SecG subunits. The heterotrimers can form oligomers, although 1 heterotrimer is thought to be able to translocate proteins. Interacts with the ribosome. Interacts with SecDF, and other proteins may be involved. Interacts with SecA.</text>
</comment>
<dbReference type="GO" id="GO:0009306">
    <property type="term" value="P:protein secretion"/>
    <property type="evidence" value="ECO:0007669"/>
    <property type="project" value="UniProtKB-UniRule"/>
</dbReference>
<dbReference type="PANTHER" id="PTHR33910:SF1">
    <property type="entry name" value="PROTEIN TRANSLOCASE SUBUNIT SECE"/>
    <property type="match status" value="1"/>
</dbReference>
<evidence type="ECO:0000256" key="4">
    <source>
        <dbReference type="ARBA" id="ARBA00022692"/>
    </source>
</evidence>
<name>A0A3P2AAJ9_9NEIS</name>
<evidence type="ECO:0000256" key="5">
    <source>
        <dbReference type="ARBA" id="ARBA00022927"/>
    </source>
</evidence>
<keyword evidence="6 9" id="KW-1133">Transmembrane helix</keyword>
<dbReference type="NCBIfam" id="TIGR00964">
    <property type="entry name" value="secE_bact"/>
    <property type="match status" value="1"/>
</dbReference>
<keyword evidence="3 9" id="KW-1003">Cell membrane</keyword>
<protein>
    <recommendedName>
        <fullName evidence="9">Protein translocase subunit SecE</fullName>
    </recommendedName>
</protein>
<keyword evidence="5 9" id="KW-0653">Protein transport</keyword>
<evidence type="ECO:0000256" key="8">
    <source>
        <dbReference type="ARBA" id="ARBA00023136"/>
    </source>
</evidence>
<dbReference type="PANTHER" id="PTHR33910">
    <property type="entry name" value="PROTEIN TRANSLOCASE SUBUNIT SECE"/>
    <property type="match status" value="1"/>
</dbReference>
<comment type="subcellular location">
    <subcellularLocation>
        <location evidence="9">Cell membrane</location>
        <topology evidence="9">Single-pass membrane protein</topology>
    </subcellularLocation>
    <subcellularLocation>
        <location evidence="1">Membrane</location>
    </subcellularLocation>
</comment>
<reference evidence="10 11" key="1">
    <citation type="submission" date="2018-11" db="EMBL/GenBank/DDBJ databases">
        <title>Genomes From Bacteria Associated with the Canine Oral Cavity: a Test Case for Automated Genome-Based Taxonomic Assignment.</title>
        <authorList>
            <person name="Coil D.A."/>
            <person name="Jospin G."/>
            <person name="Darling A.E."/>
            <person name="Wallis C."/>
            <person name="Davis I.J."/>
            <person name="Harris S."/>
            <person name="Eisen J.A."/>
            <person name="Holcombe L.J."/>
            <person name="O'Flynn C."/>
        </authorList>
    </citation>
    <scope>NUCLEOTIDE SEQUENCE [LARGE SCALE GENOMIC DNA]</scope>
    <source>
        <strain evidence="10 11">COT-280</strain>
    </source>
</reference>
<evidence type="ECO:0000256" key="3">
    <source>
        <dbReference type="ARBA" id="ARBA00022475"/>
    </source>
</evidence>
<evidence type="ECO:0000256" key="2">
    <source>
        <dbReference type="ARBA" id="ARBA00022448"/>
    </source>
</evidence>
<keyword evidence="4 9" id="KW-0812">Transmembrane</keyword>
<dbReference type="InterPro" id="IPR005807">
    <property type="entry name" value="SecE_bac"/>
</dbReference>
<evidence type="ECO:0000313" key="11">
    <source>
        <dbReference type="Proteomes" id="UP000269923"/>
    </source>
</evidence>
<gene>
    <name evidence="9 10" type="primary">secE</name>
    <name evidence="10" type="ORF">EII21_04730</name>
</gene>
<keyword evidence="2 9" id="KW-0813">Transport</keyword>
<dbReference type="GO" id="GO:0065002">
    <property type="term" value="P:intracellular protein transmembrane transport"/>
    <property type="evidence" value="ECO:0007669"/>
    <property type="project" value="UniProtKB-UniRule"/>
</dbReference>
<accession>A0A3P2AAJ9</accession>
<dbReference type="RefSeq" id="WP_027022401.1">
    <property type="nucleotide sequence ID" value="NZ_CP059563.1"/>
</dbReference>
<keyword evidence="7 9" id="KW-0811">Translocation</keyword>
<sequence length="63" mass="7176">MGRNLLRYIKESTAEVKKVVWPKRPDAVRMTMFVVLFVAVFAVFIYGVDTLISLLFNAVLLKG</sequence>
<comment type="similarity">
    <text evidence="9">Belongs to the SecE/SEC61-gamma family.</text>
</comment>
<proteinExistence type="inferred from homology"/>
<dbReference type="OrthoDB" id="9806365at2"/>
<dbReference type="Proteomes" id="UP000269923">
    <property type="component" value="Unassembled WGS sequence"/>
</dbReference>
<keyword evidence="8 9" id="KW-0472">Membrane</keyword>
<feature type="transmembrane region" description="Helical" evidence="9">
    <location>
        <begin position="33"/>
        <end position="56"/>
    </location>
</feature>
<dbReference type="GO" id="GO:0006605">
    <property type="term" value="P:protein targeting"/>
    <property type="evidence" value="ECO:0007669"/>
    <property type="project" value="UniProtKB-UniRule"/>
</dbReference>
<dbReference type="InterPro" id="IPR038379">
    <property type="entry name" value="SecE_sf"/>
</dbReference>
<dbReference type="GO" id="GO:0043952">
    <property type="term" value="P:protein transport by the Sec complex"/>
    <property type="evidence" value="ECO:0007669"/>
    <property type="project" value="UniProtKB-UniRule"/>
</dbReference>
<evidence type="ECO:0000256" key="1">
    <source>
        <dbReference type="ARBA" id="ARBA00004370"/>
    </source>
</evidence>
<organism evidence="10 11">
    <name type="scientific">Conchiformibius steedae</name>
    <dbReference type="NCBI Taxonomy" id="153493"/>
    <lineage>
        <taxon>Bacteria</taxon>
        <taxon>Pseudomonadati</taxon>
        <taxon>Pseudomonadota</taxon>
        <taxon>Betaproteobacteria</taxon>
        <taxon>Neisseriales</taxon>
        <taxon>Neisseriaceae</taxon>
        <taxon>Conchiformibius</taxon>
    </lineage>
</organism>
<evidence type="ECO:0000256" key="9">
    <source>
        <dbReference type="HAMAP-Rule" id="MF_00422"/>
    </source>
</evidence>
<dbReference type="Gene3D" id="1.20.5.1030">
    <property type="entry name" value="Preprotein translocase secy subunit"/>
    <property type="match status" value="1"/>
</dbReference>
<dbReference type="InterPro" id="IPR001901">
    <property type="entry name" value="Translocase_SecE/Sec61-g"/>
</dbReference>
<evidence type="ECO:0000313" key="10">
    <source>
        <dbReference type="EMBL" id="RRD90653.1"/>
    </source>
</evidence>
<evidence type="ECO:0000256" key="7">
    <source>
        <dbReference type="ARBA" id="ARBA00023010"/>
    </source>
</evidence>